<keyword evidence="1" id="KW-0472">Membrane</keyword>
<dbReference type="EMBL" id="CP003537">
    <property type="protein sequence ID" value="AGH94475.1"/>
    <property type="molecule type" value="Genomic_DNA"/>
</dbReference>
<evidence type="ECO:0008006" key="4">
    <source>
        <dbReference type="Google" id="ProtNLM"/>
    </source>
</evidence>
<keyword evidence="1" id="KW-0812">Transmembrane</keyword>
<protein>
    <recommendedName>
        <fullName evidence="4">Lipoprotein</fullName>
    </recommendedName>
</protein>
<dbReference type="RefSeq" id="WP_015468965.1">
    <property type="nucleotide sequence ID" value="NC_020813.1"/>
</dbReference>
<feature type="transmembrane region" description="Helical" evidence="1">
    <location>
        <begin position="12"/>
        <end position="30"/>
    </location>
</feature>
<evidence type="ECO:0000313" key="2">
    <source>
        <dbReference type="EMBL" id="AGH94475.1"/>
    </source>
</evidence>
<dbReference type="KEGG" id="bex:A11Q_255"/>
<keyword evidence="3" id="KW-1185">Reference proteome</keyword>
<proteinExistence type="predicted"/>
<dbReference type="STRING" id="1184267.A11Q_255"/>
<evidence type="ECO:0000256" key="1">
    <source>
        <dbReference type="SAM" id="Phobius"/>
    </source>
</evidence>
<gene>
    <name evidence="2" type="ORF">A11Q_255</name>
</gene>
<keyword evidence="1" id="KW-1133">Transmembrane helix</keyword>
<dbReference type="Proteomes" id="UP000012040">
    <property type="component" value="Chromosome"/>
</dbReference>
<accession>M4V7T4</accession>
<dbReference type="AlphaFoldDB" id="M4V7T4"/>
<organism evidence="2 3">
    <name type="scientific">Pseudobdellovibrio exovorus JSS</name>
    <dbReference type="NCBI Taxonomy" id="1184267"/>
    <lineage>
        <taxon>Bacteria</taxon>
        <taxon>Pseudomonadati</taxon>
        <taxon>Bdellovibrionota</taxon>
        <taxon>Bdellovibrionia</taxon>
        <taxon>Bdellovibrionales</taxon>
        <taxon>Pseudobdellovibrionaceae</taxon>
        <taxon>Pseudobdellovibrio</taxon>
    </lineage>
</organism>
<name>M4V7T4_9BACT</name>
<dbReference type="PATRIC" id="fig|1184267.3.peg.257"/>
<evidence type="ECO:0000313" key="3">
    <source>
        <dbReference type="Proteomes" id="UP000012040"/>
    </source>
</evidence>
<sequence length="296" mass="32807">MIFSKKSVLKYTVGAIIAASLTGCSALLMLPDELSEDHYKSISKIDQKQVASKMQYFPGGKLSPPAAGQKKMLRFMPFVYTYDATNTLKKDEEAYYVSIFNNSSGSWYQQLLMRAHESVAAQLEKRGYDYAVFSNNTLKNQGAQEVTRSLPMDRKDGLPNRGIAINAESNESNLAIMETSKYSNLKAEGEQGVVYMQIDADWEPESANRLNGDIVLNTTVKIGFKLSICGDTGCSTAVIPFKNGVTAALFMPNRNTIDDDGLDKNYALIRDLHEAQLDVIIAEAFKRFDQAGVFVK</sequence>
<reference evidence="2 3" key="1">
    <citation type="journal article" date="2013" name="ISME J.">
        <title>By their genes ye shall know them: genomic signatures of predatory bacteria.</title>
        <authorList>
            <person name="Pasternak Z."/>
            <person name="Pietrokovski S."/>
            <person name="Rotem O."/>
            <person name="Gophna U."/>
            <person name="Lurie-Weinberger M.N."/>
            <person name="Jurkevitch E."/>
        </authorList>
    </citation>
    <scope>NUCLEOTIDE SEQUENCE [LARGE SCALE GENOMIC DNA]</scope>
    <source>
        <strain evidence="2 3">JSS</strain>
    </source>
</reference>
<dbReference type="PROSITE" id="PS51257">
    <property type="entry name" value="PROKAR_LIPOPROTEIN"/>
    <property type="match status" value="1"/>
</dbReference>
<dbReference type="HOGENOM" id="CLU_938981_0_0_7"/>